<protein>
    <recommendedName>
        <fullName evidence="3">Sulfur carrier protein FdhD</fullName>
    </recommendedName>
</protein>
<accession>A0A2G9YC19</accession>
<dbReference type="GO" id="GO:0005737">
    <property type="term" value="C:cytoplasm"/>
    <property type="evidence" value="ECO:0007669"/>
    <property type="project" value="UniProtKB-SubCell"/>
</dbReference>
<dbReference type="Gene3D" id="3.40.140.10">
    <property type="entry name" value="Cytidine Deaminase, domain 2"/>
    <property type="match status" value="1"/>
</dbReference>
<dbReference type="NCBIfam" id="TIGR00129">
    <property type="entry name" value="fdhD_narQ"/>
    <property type="match status" value="1"/>
</dbReference>
<organism evidence="4 5">
    <name type="scientific">bacterium (Candidatus Ratteibacteria) CG23_combo_of_CG06-09_8_20_14_all_48_7</name>
    <dbReference type="NCBI Taxonomy" id="2014292"/>
    <lineage>
        <taxon>Bacteria</taxon>
        <taxon>Candidatus Ratteibacteria</taxon>
    </lineage>
</organism>
<evidence type="ECO:0000313" key="4">
    <source>
        <dbReference type="EMBL" id="PIP16768.1"/>
    </source>
</evidence>
<evidence type="ECO:0000313" key="5">
    <source>
        <dbReference type="Proteomes" id="UP000230392"/>
    </source>
</evidence>
<dbReference type="GO" id="GO:0097163">
    <property type="term" value="F:sulfur carrier activity"/>
    <property type="evidence" value="ECO:0007669"/>
    <property type="project" value="UniProtKB-UniRule"/>
</dbReference>
<comment type="function">
    <text evidence="3">Required for formate dehydrogenase (FDH) activity. Acts as a sulfur carrier protein that transfers sulfur from IscS to the molybdenum cofactor prior to its insertion into FDH.</text>
</comment>
<comment type="subcellular location">
    <subcellularLocation>
        <location evidence="3">Cytoplasm</location>
    </subcellularLocation>
</comment>
<proteinExistence type="inferred from homology"/>
<dbReference type="InterPro" id="IPR016193">
    <property type="entry name" value="Cytidine_deaminase-like"/>
</dbReference>
<evidence type="ECO:0000256" key="3">
    <source>
        <dbReference type="HAMAP-Rule" id="MF_00187"/>
    </source>
</evidence>
<dbReference type="Proteomes" id="UP000230392">
    <property type="component" value="Unassembled WGS sequence"/>
</dbReference>
<dbReference type="EMBL" id="PCRF01000008">
    <property type="protein sequence ID" value="PIP16768.1"/>
    <property type="molecule type" value="Genomic_DNA"/>
</dbReference>
<dbReference type="PANTHER" id="PTHR30592">
    <property type="entry name" value="FORMATE DEHYDROGENASE"/>
    <property type="match status" value="1"/>
</dbReference>
<dbReference type="HAMAP" id="MF_00187">
    <property type="entry name" value="FdhD"/>
    <property type="match status" value="1"/>
</dbReference>
<evidence type="ECO:0000256" key="1">
    <source>
        <dbReference type="ARBA" id="ARBA00022490"/>
    </source>
</evidence>
<dbReference type="SUPFAM" id="SSF53927">
    <property type="entry name" value="Cytidine deaminase-like"/>
    <property type="match status" value="1"/>
</dbReference>
<dbReference type="PIRSF" id="PIRSF015626">
    <property type="entry name" value="FdhD"/>
    <property type="match status" value="1"/>
</dbReference>
<dbReference type="AlphaFoldDB" id="A0A2G9YC19"/>
<keyword evidence="1 3" id="KW-0963">Cytoplasm</keyword>
<comment type="similarity">
    <text evidence="3">Belongs to the FdhD family.</text>
</comment>
<comment type="caution">
    <text evidence="4">The sequence shown here is derived from an EMBL/GenBank/DDBJ whole genome shotgun (WGS) entry which is preliminary data.</text>
</comment>
<dbReference type="InterPro" id="IPR003786">
    <property type="entry name" value="FdhD"/>
</dbReference>
<feature type="active site" description="Cysteine persulfide intermediate" evidence="3">
    <location>
        <position position="101"/>
    </location>
</feature>
<keyword evidence="2 3" id="KW-0501">Molybdenum cofactor biosynthesis</keyword>
<feature type="binding site" evidence="3">
    <location>
        <begin position="238"/>
        <end position="243"/>
    </location>
    <ligand>
        <name>Mo-bis(molybdopterin guanine dinucleotide)</name>
        <dbReference type="ChEBI" id="CHEBI:60539"/>
    </ligand>
</feature>
<dbReference type="PANTHER" id="PTHR30592:SF1">
    <property type="entry name" value="SULFUR CARRIER PROTEIN FDHD"/>
    <property type="match status" value="1"/>
</dbReference>
<dbReference type="GO" id="GO:0016783">
    <property type="term" value="F:sulfurtransferase activity"/>
    <property type="evidence" value="ECO:0007669"/>
    <property type="project" value="InterPro"/>
</dbReference>
<evidence type="ECO:0000256" key="2">
    <source>
        <dbReference type="ARBA" id="ARBA00023150"/>
    </source>
</evidence>
<sequence>MEKVKIIAISEGLRRTTTDMVTAEIPLTIEVNQKEMVTLLCSPVDLKDLVLGFFYTSGFIRKPADLKKIIIDRERWKADVEVNPEYFPERLLFKRLYTSGCGKGIIFYNPLTSIHRRLSSKSTFSGKSIIELMKKFQKSSPEFKETGGVHSAGLCDREKILVLADDIGRHNALDKVIGKALLTKINFEDKMALITGRISSEILFKIQHCGIPAIASSSAPTDQAVKLAKKADITLVGFVRGNRLNVYSGEKRIT</sequence>
<gene>
    <name evidence="3" type="primary">fdhD</name>
    <name evidence="4" type="ORF">COX46_00205</name>
</gene>
<dbReference type="GO" id="GO:0006777">
    <property type="term" value="P:Mo-molybdopterin cofactor biosynthetic process"/>
    <property type="evidence" value="ECO:0007669"/>
    <property type="project" value="UniProtKB-UniRule"/>
</dbReference>
<dbReference type="Pfam" id="PF02634">
    <property type="entry name" value="FdhD-NarQ"/>
    <property type="match status" value="1"/>
</dbReference>
<dbReference type="Gene3D" id="3.10.20.10">
    <property type="match status" value="1"/>
</dbReference>
<name>A0A2G9YC19_9BACT</name>
<reference evidence="4 5" key="1">
    <citation type="submission" date="2017-09" db="EMBL/GenBank/DDBJ databases">
        <title>Depth-based differentiation of microbial function through sediment-hosted aquifers and enrichment of novel symbionts in the deep terrestrial subsurface.</title>
        <authorList>
            <person name="Probst A.J."/>
            <person name="Ladd B."/>
            <person name="Jarett J.K."/>
            <person name="Geller-Mcgrath D.E."/>
            <person name="Sieber C.M."/>
            <person name="Emerson J.B."/>
            <person name="Anantharaman K."/>
            <person name="Thomas B.C."/>
            <person name="Malmstrom R."/>
            <person name="Stieglmeier M."/>
            <person name="Klingl A."/>
            <person name="Woyke T."/>
            <person name="Ryan C.M."/>
            <person name="Banfield J.F."/>
        </authorList>
    </citation>
    <scope>NUCLEOTIDE SEQUENCE [LARGE SCALE GENOMIC DNA]</scope>
    <source>
        <strain evidence="4">CG23_combo_of_CG06-09_8_20_14_all_48_7</strain>
    </source>
</reference>